<evidence type="ECO:0000313" key="3">
    <source>
        <dbReference type="Proteomes" id="UP001589575"/>
    </source>
</evidence>
<proteinExistence type="predicted"/>
<dbReference type="EMBL" id="JBHMFI010000001">
    <property type="protein sequence ID" value="MFB9071378.1"/>
    <property type="molecule type" value="Genomic_DNA"/>
</dbReference>
<feature type="region of interest" description="Disordered" evidence="1">
    <location>
        <begin position="272"/>
        <end position="293"/>
    </location>
</feature>
<protein>
    <submittedName>
        <fullName evidence="2">Uncharacterized protein</fullName>
    </submittedName>
</protein>
<dbReference type="Proteomes" id="UP001589575">
    <property type="component" value="Unassembled WGS sequence"/>
</dbReference>
<gene>
    <name evidence="2" type="ORF">ACFFX0_09285</name>
</gene>
<comment type="caution">
    <text evidence="2">The sequence shown here is derived from an EMBL/GenBank/DDBJ whole genome shotgun (WGS) entry which is preliminary data.</text>
</comment>
<feature type="compositionally biased region" description="Low complexity" evidence="1">
    <location>
        <begin position="274"/>
        <end position="289"/>
    </location>
</feature>
<feature type="compositionally biased region" description="Gly residues" evidence="1">
    <location>
        <begin position="93"/>
        <end position="109"/>
    </location>
</feature>
<name>A0ABV5FXG6_9MICC</name>
<keyword evidence="3" id="KW-1185">Reference proteome</keyword>
<dbReference type="RefSeq" id="WP_378043223.1">
    <property type="nucleotide sequence ID" value="NZ_JBHLWH010000045.1"/>
</dbReference>
<feature type="region of interest" description="Disordered" evidence="1">
    <location>
        <begin position="200"/>
        <end position="255"/>
    </location>
</feature>
<reference evidence="2 3" key="1">
    <citation type="submission" date="2024-09" db="EMBL/GenBank/DDBJ databases">
        <authorList>
            <person name="Sun Q."/>
            <person name="Mori K."/>
        </authorList>
    </citation>
    <scope>NUCLEOTIDE SEQUENCE [LARGE SCALE GENOMIC DNA]</scope>
    <source>
        <strain evidence="2 3">CCM 7609</strain>
    </source>
</reference>
<organism evidence="2 3">
    <name type="scientific">Citricoccus parietis</name>
    <dbReference type="NCBI Taxonomy" id="592307"/>
    <lineage>
        <taxon>Bacteria</taxon>
        <taxon>Bacillati</taxon>
        <taxon>Actinomycetota</taxon>
        <taxon>Actinomycetes</taxon>
        <taxon>Micrococcales</taxon>
        <taxon>Micrococcaceae</taxon>
        <taxon>Citricoccus</taxon>
    </lineage>
</organism>
<sequence length="422" mass="43501">MRWPKSVFADSLEELASEAELHFRPGTTYSIYSLRVEGDEDRVTYRADALPPRSPGTNRTRSAPGDGRTRVGRNLGHDAGPQTEPDGHRTTGGDTGGGTGGRVGGGVGAPAGTATRPIDGRIAEPGAGPRAVRQGQADSRGGQPAGQPAAAGGRHRGTAGRPRPTGAVGAINPETVTELPGWAPEAIPAQALQAAYGLLMDGSGPDAEAGPTPVTGPSTDQPAQHPAQYPGLHPDPRGTAAGRRGGPAGVVPWFSTEDPDLREMLEHASPQAEGLTAAADTGDPDAPLDSSGRRRTRLVFAGLLDDAVEAAERAGHRRWSAAGILNGGRPGATVVCYGLGDGSDVGTLAQGLYRYAPMHLVLAVDPSRKHADTQAWVGQLAKVIGPASYVAVPRTVTGTPATVRDLGYRLHTPSEAAEILRR</sequence>
<accession>A0ABV5FXG6</accession>
<feature type="region of interest" description="Disordered" evidence="1">
    <location>
        <begin position="45"/>
        <end position="171"/>
    </location>
</feature>
<feature type="compositionally biased region" description="Low complexity" evidence="1">
    <location>
        <begin position="141"/>
        <end position="152"/>
    </location>
</feature>
<evidence type="ECO:0000313" key="2">
    <source>
        <dbReference type="EMBL" id="MFB9071378.1"/>
    </source>
</evidence>
<evidence type="ECO:0000256" key="1">
    <source>
        <dbReference type="SAM" id="MobiDB-lite"/>
    </source>
</evidence>